<evidence type="ECO:0000313" key="2">
    <source>
        <dbReference type="Proteomes" id="UP001253637"/>
    </source>
</evidence>
<evidence type="ECO:0000313" key="1">
    <source>
        <dbReference type="EMBL" id="BCU03055.1"/>
    </source>
</evidence>
<protein>
    <submittedName>
        <fullName evidence="1">Uncharacterized protein</fullName>
    </submittedName>
</protein>
<sequence length="107" mass="11259">MRVDKEGTGSLGIVRCPKKAHIRGPINSRLPFALVAVRRVDKGGNLAHEIVALELVQLVGRQPHVHAAGGLERAQAPYDRAVAAVAIAAAVRSETSQLIGAVAKGKR</sequence>
<name>A0A811BRI7_9VIRU</name>
<dbReference type="Proteomes" id="UP001253637">
    <property type="component" value="Segment"/>
</dbReference>
<reference evidence="1" key="1">
    <citation type="submission" date="2021-04" db="EMBL/GenBank/DDBJ databases">
        <title>Draft Genome Sequence of Pandoravirus japonicus, Isolated from the Sabaishi River of Niigata, Japan.</title>
        <authorList>
            <person name="Hosokawa N."/>
            <person name="Takahashi H."/>
            <person name="Aoki K."/>
            <person name="Takemura M."/>
        </authorList>
    </citation>
    <scope>NUCLEOTIDE SEQUENCE</scope>
</reference>
<dbReference type="EMBL" id="LC625835">
    <property type="protein sequence ID" value="BCU03055.1"/>
    <property type="molecule type" value="Genomic_DNA"/>
</dbReference>
<organism evidence="1 2">
    <name type="scientific">Pandoravirus japonicus</name>
    <dbReference type="NCBI Taxonomy" id="2823154"/>
    <lineage>
        <taxon>Viruses</taxon>
        <taxon>Pandoravirus</taxon>
    </lineage>
</organism>
<proteinExistence type="predicted"/>
<accession>A0A811BRI7</accession>